<protein>
    <recommendedName>
        <fullName evidence="6">Alpha N-terminal protein methyltransferase 1</fullName>
        <ecNumber evidence="5">2.1.1.244</ecNumber>
    </recommendedName>
    <alternativeName>
        <fullName evidence="7">X-Pro-Lys N-terminal protein methyltransferase 1</fullName>
    </alternativeName>
</protein>
<evidence type="ECO:0000256" key="9">
    <source>
        <dbReference type="ARBA" id="ARBA00047885"/>
    </source>
</evidence>
<comment type="catalytic activity">
    <reaction evidence="9">
        <text>N-terminal L-prolyl-L-prolyl-L-lysyl-[protein] + 2 S-adenosyl-L-methionine = N-terminal N,N-dimethyl-L-prolyl-L-prolyl-L-lysyl-[protein] + 2 S-adenosyl-L-homocysteine + 2 H(+)</text>
        <dbReference type="Rhea" id="RHEA:54736"/>
        <dbReference type="Rhea" id="RHEA-COMP:13787"/>
        <dbReference type="Rhea" id="RHEA-COMP:13974"/>
        <dbReference type="ChEBI" id="CHEBI:15378"/>
        <dbReference type="ChEBI" id="CHEBI:57856"/>
        <dbReference type="ChEBI" id="CHEBI:59789"/>
        <dbReference type="ChEBI" id="CHEBI:138059"/>
        <dbReference type="ChEBI" id="CHEBI:138318"/>
        <dbReference type="EC" id="2.1.1.244"/>
    </reaction>
</comment>
<evidence type="ECO:0000256" key="3">
    <source>
        <dbReference type="ARBA" id="ARBA00022679"/>
    </source>
</evidence>
<evidence type="ECO:0000256" key="6">
    <source>
        <dbReference type="ARBA" id="ARBA00039449"/>
    </source>
</evidence>
<reference evidence="12" key="1">
    <citation type="submission" date="2021-02" db="EMBL/GenBank/DDBJ databases">
        <authorList>
            <person name="Dougan E. K."/>
            <person name="Rhodes N."/>
            <person name="Thang M."/>
            <person name="Chan C."/>
        </authorList>
    </citation>
    <scope>NUCLEOTIDE SEQUENCE</scope>
</reference>
<dbReference type="PANTHER" id="PTHR12753:SF0">
    <property type="entry name" value="ALPHA N-TERMINAL PROTEIN METHYLTRANSFERASE 1"/>
    <property type="match status" value="1"/>
</dbReference>
<comment type="catalytic activity">
    <reaction evidence="10">
        <text>N-terminal L-alanyl-L-prolyl-L-lysyl-[protein] + 3 S-adenosyl-L-methionine = N-terminal N,N,N-trimethyl-L-alanyl-L-prolyl-L-lysyl-[protein] + 3 S-adenosyl-L-homocysteine + 3 H(+)</text>
        <dbReference type="Rhea" id="RHEA:54712"/>
        <dbReference type="Rhea" id="RHEA-COMP:13785"/>
        <dbReference type="Rhea" id="RHEA-COMP:13971"/>
        <dbReference type="ChEBI" id="CHEBI:15378"/>
        <dbReference type="ChEBI" id="CHEBI:57856"/>
        <dbReference type="ChEBI" id="CHEBI:59789"/>
        <dbReference type="ChEBI" id="CHEBI:138057"/>
        <dbReference type="ChEBI" id="CHEBI:138315"/>
        <dbReference type="EC" id="2.1.1.244"/>
    </reaction>
</comment>
<dbReference type="EC" id="2.1.1.244" evidence="5"/>
<gene>
    <name evidence="12" type="ORF">PGLA2088_LOCUS2751</name>
</gene>
<dbReference type="SUPFAM" id="SSF53335">
    <property type="entry name" value="S-adenosyl-L-methionine-dependent methyltransferases"/>
    <property type="match status" value="1"/>
</dbReference>
<feature type="region of interest" description="Disordered" evidence="11">
    <location>
        <begin position="272"/>
        <end position="297"/>
    </location>
</feature>
<comment type="similarity">
    <text evidence="1">Belongs to the methyltransferase superfamily. NTM1 family.</text>
</comment>
<evidence type="ECO:0000256" key="10">
    <source>
        <dbReference type="ARBA" id="ARBA00048167"/>
    </source>
</evidence>
<dbReference type="InterPro" id="IPR008576">
    <property type="entry name" value="MeTrfase_NTM1"/>
</dbReference>
<evidence type="ECO:0000256" key="1">
    <source>
        <dbReference type="ARBA" id="ARBA00009059"/>
    </source>
</evidence>
<evidence type="ECO:0000256" key="8">
    <source>
        <dbReference type="ARBA" id="ARBA00047306"/>
    </source>
</evidence>
<accession>A0A813I131</accession>
<evidence type="ECO:0000256" key="4">
    <source>
        <dbReference type="ARBA" id="ARBA00022691"/>
    </source>
</evidence>
<evidence type="ECO:0000256" key="2">
    <source>
        <dbReference type="ARBA" id="ARBA00022603"/>
    </source>
</evidence>
<keyword evidence="4" id="KW-0949">S-adenosyl-L-methionine</keyword>
<evidence type="ECO:0000256" key="5">
    <source>
        <dbReference type="ARBA" id="ARBA00039112"/>
    </source>
</evidence>
<dbReference type="GO" id="GO:0071885">
    <property type="term" value="F:N-terminal protein N-methyltransferase activity"/>
    <property type="evidence" value="ECO:0007669"/>
    <property type="project" value="UniProtKB-EC"/>
</dbReference>
<dbReference type="PANTHER" id="PTHR12753">
    <property type="entry name" value="AD-003 - RELATED"/>
    <property type="match status" value="1"/>
</dbReference>
<sequence length="297" mass="32668">KPVLRPVPVVSLAQRVRALGPEICGVDDTGRSYSGLAELWLLQGQQREKFYRVNEAWWVEGYEGRASTEGAMIGDDSSADDIAHSCGFLAQALEVSHVYALGSVPARTALDCGAGLGRVARGVLLPVVSHVTLVEMSAKWLQIARSYVGVADRCTFVNARLEEYEPPAASFDVIWVQWTLQYLIDEDVVGLLSRLGAALTDQGVLVLKENRPLREGFEDQFQMDTPAREGRFDIVRPDAHFAVLIELAGLVVRLVQPWDECSCWVLVRPEKDRDASAVSEESDDIGIDPAKSQMSPT</sequence>
<dbReference type="Proteomes" id="UP000626109">
    <property type="component" value="Unassembled WGS sequence"/>
</dbReference>
<evidence type="ECO:0000313" key="12">
    <source>
        <dbReference type="EMBL" id="CAE8644096.1"/>
    </source>
</evidence>
<evidence type="ECO:0000313" key="13">
    <source>
        <dbReference type="Proteomes" id="UP000626109"/>
    </source>
</evidence>
<organism evidence="12 13">
    <name type="scientific">Polarella glacialis</name>
    <name type="common">Dinoflagellate</name>
    <dbReference type="NCBI Taxonomy" id="89957"/>
    <lineage>
        <taxon>Eukaryota</taxon>
        <taxon>Sar</taxon>
        <taxon>Alveolata</taxon>
        <taxon>Dinophyceae</taxon>
        <taxon>Suessiales</taxon>
        <taxon>Suessiaceae</taxon>
        <taxon>Polarella</taxon>
    </lineage>
</organism>
<evidence type="ECO:0000256" key="7">
    <source>
        <dbReference type="ARBA" id="ARBA00043129"/>
    </source>
</evidence>
<keyword evidence="3" id="KW-0808">Transferase</keyword>
<feature type="non-terminal residue" evidence="12">
    <location>
        <position position="1"/>
    </location>
</feature>
<dbReference type="Gene3D" id="3.40.50.150">
    <property type="entry name" value="Vaccinia Virus protein VP39"/>
    <property type="match status" value="1"/>
</dbReference>
<keyword evidence="2" id="KW-0489">Methyltransferase</keyword>
<dbReference type="GO" id="GO:0032259">
    <property type="term" value="P:methylation"/>
    <property type="evidence" value="ECO:0007669"/>
    <property type="project" value="UniProtKB-KW"/>
</dbReference>
<dbReference type="CDD" id="cd02440">
    <property type="entry name" value="AdoMet_MTases"/>
    <property type="match status" value="1"/>
</dbReference>
<comment type="catalytic activity">
    <reaction evidence="8">
        <text>N-terminal L-seryl-L-prolyl-L-lysyl-[protein] + 3 S-adenosyl-L-methionine = N-terminal N,N,N-trimethyl-L-seryl-L-prolyl-L-lysyl-[protein] + 3 S-adenosyl-L-homocysteine + 3 H(+)</text>
        <dbReference type="Rhea" id="RHEA:54724"/>
        <dbReference type="Rhea" id="RHEA-COMP:13789"/>
        <dbReference type="Rhea" id="RHEA-COMP:13973"/>
        <dbReference type="ChEBI" id="CHEBI:15378"/>
        <dbReference type="ChEBI" id="CHEBI:57856"/>
        <dbReference type="ChEBI" id="CHEBI:59789"/>
        <dbReference type="ChEBI" id="CHEBI:138061"/>
        <dbReference type="ChEBI" id="CHEBI:138317"/>
        <dbReference type="EC" id="2.1.1.244"/>
    </reaction>
</comment>
<evidence type="ECO:0000256" key="11">
    <source>
        <dbReference type="SAM" id="MobiDB-lite"/>
    </source>
</evidence>
<dbReference type="InterPro" id="IPR029063">
    <property type="entry name" value="SAM-dependent_MTases_sf"/>
</dbReference>
<dbReference type="Pfam" id="PF05891">
    <property type="entry name" value="Methyltransf_PK"/>
    <property type="match status" value="1"/>
</dbReference>
<comment type="caution">
    <text evidence="12">The sequence shown here is derived from an EMBL/GenBank/DDBJ whole genome shotgun (WGS) entry which is preliminary data.</text>
</comment>
<dbReference type="AlphaFoldDB" id="A0A813I131"/>
<proteinExistence type="inferred from homology"/>
<dbReference type="EMBL" id="CAJNNW010002283">
    <property type="protein sequence ID" value="CAE8644096.1"/>
    <property type="molecule type" value="Genomic_DNA"/>
</dbReference>
<name>A0A813I131_POLGL</name>
<dbReference type="GO" id="GO:0005737">
    <property type="term" value="C:cytoplasm"/>
    <property type="evidence" value="ECO:0007669"/>
    <property type="project" value="TreeGrafter"/>
</dbReference>